<organism evidence="2 3">
    <name type="scientific">Streptomyces virginiae</name>
    <name type="common">Streptomyces cinnamonensis</name>
    <dbReference type="NCBI Taxonomy" id="1961"/>
    <lineage>
        <taxon>Bacteria</taxon>
        <taxon>Bacillati</taxon>
        <taxon>Actinomycetota</taxon>
        <taxon>Actinomycetes</taxon>
        <taxon>Kitasatosporales</taxon>
        <taxon>Streptomycetaceae</taxon>
        <taxon>Streptomyces</taxon>
    </lineage>
</organism>
<evidence type="ECO:0000256" key="1">
    <source>
        <dbReference type="SAM" id="MobiDB-lite"/>
    </source>
</evidence>
<evidence type="ECO:0000313" key="3">
    <source>
        <dbReference type="Proteomes" id="UP001432039"/>
    </source>
</evidence>
<feature type="compositionally biased region" description="Basic and acidic residues" evidence="1">
    <location>
        <begin position="54"/>
        <end position="85"/>
    </location>
</feature>
<sequence length="101" mass="11308">MSAWPEESARAHGGVAVVGGTQDKRQEPGNGSEPEHLRRPIQDPVHPGTGQESARGKSPEELERRREDETRRERHQGEMRDEGRSPVHVVTPHARRTRPGP</sequence>
<keyword evidence="3" id="KW-1185">Reference proteome</keyword>
<feature type="compositionally biased region" description="Low complexity" evidence="1">
    <location>
        <begin position="11"/>
        <end position="20"/>
    </location>
</feature>
<dbReference type="EMBL" id="CP108090">
    <property type="protein sequence ID" value="WUQ17130.1"/>
    <property type="molecule type" value="Genomic_DNA"/>
</dbReference>
<dbReference type="Proteomes" id="UP001432039">
    <property type="component" value="Chromosome"/>
</dbReference>
<evidence type="ECO:0000313" key="2">
    <source>
        <dbReference type="EMBL" id="WUQ17130.1"/>
    </source>
</evidence>
<name>A0ABZ1TNN0_STRVG</name>
<gene>
    <name evidence="2" type="ORF">OG517_40200</name>
</gene>
<dbReference type="RefSeq" id="WP_328965359.1">
    <property type="nucleotide sequence ID" value="NZ_CP108090.1"/>
</dbReference>
<feature type="compositionally biased region" description="Basic and acidic residues" evidence="1">
    <location>
        <begin position="22"/>
        <end position="41"/>
    </location>
</feature>
<accession>A0ABZ1TNN0</accession>
<reference evidence="2" key="1">
    <citation type="submission" date="2022-10" db="EMBL/GenBank/DDBJ databases">
        <title>The complete genomes of actinobacterial strains from the NBC collection.</title>
        <authorList>
            <person name="Joergensen T.S."/>
            <person name="Alvarez Arevalo M."/>
            <person name="Sterndorff E.B."/>
            <person name="Faurdal D."/>
            <person name="Vuksanovic O."/>
            <person name="Mourched A.-S."/>
            <person name="Charusanti P."/>
            <person name="Shaw S."/>
            <person name="Blin K."/>
            <person name="Weber T."/>
        </authorList>
    </citation>
    <scope>NUCLEOTIDE SEQUENCE</scope>
    <source>
        <strain evidence="2">NBC_00248</strain>
    </source>
</reference>
<proteinExistence type="predicted"/>
<feature type="region of interest" description="Disordered" evidence="1">
    <location>
        <begin position="1"/>
        <end position="101"/>
    </location>
</feature>
<protein>
    <submittedName>
        <fullName evidence="2">Uncharacterized protein</fullName>
    </submittedName>
</protein>